<dbReference type="GO" id="GO:0008047">
    <property type="term" value="F:enzyme activator activity"/>
    <property type="evidence" value="ECO:0007669"/>
    <property type="project" value="InterPro"/>
</dbReference>
<proteinExistence type="predicted"/>
<sequence length="131" mass="14643">MKSTITLSNRITVKLDIIRKASLFGANLRIPAPCIRQFGSCLYTFCDLFDLMNTTFCPLLQAGGKVCKCPLPPTSVDVENVNVRIVRVKVPPFIAEIGSGTYEVEAHFKDRFQRPIGCLKVEAEVDMRAYD</sequence>
<evidence type="ECO:0000313" key="2">
    <source>
        <dbReference type="EMBL" id="RWS05250.1"/>
    </source>
</evidence>
<name>A0A443QQC6_9ACAR</name>
<dbReference type="PANTHER" id="PTHR17357:SF0">
    <property type="entry name" value="GANGLIOSIDE GM2 ACTIVATOR"/>
    <property type="match status" value="1"/>
</dbReference>
<gene>
    <name evidence="2" type="ORF">B4U79_18325</name>
</gene>
<dbReference type="STRING" id="1965070.A0A443QQC6"/>
<dbReference type="InterPro" id="IPR036846">
    <property type="entry name" value="GM2-AP_sf"/>
</dbReference>
<organism evidence="2 3">
    <name type="scientific">Dinothrombium tinctorium</name>
    <dbReference type="NCBI Taxonomy" id="1965070"/>
    <lineage>
        <taxon>Eukaryota</taxon>
        <taxon>Metazoa</taxon>
        <taxon>Ecdysozoa</taxon>
        <taxon>Arthropoda</taxon>
        <taxon>Chelicerata</taxon>
        <taxon>Arachnida</taxon>
        <taxon>Acari</taxon>
        <taxon>Acariformes</taxon>
        <taxon>Trombidiformes</taxon>
        <taxon>Prostigmata</taxon>
        <taxon>Anystina</taxon>
        <taxon>Parasitengona</taxon>
        <taxon>Trombidioidea</taxon>
        <taxon>Trombidiidae</taxon>
        <taxon>Dinothrombium</taxon>
    </lineage>
</organism>
<dbReference type="OrthoDB" id="6409159at2759"/>
<dbReference type="EMBL" id="NCKU01004924">
    <property type="protein sequence ID" value="RWS05250.1"/>
    <property type="molecule type" value="Genomic_DNA"/>
</dbReference>
<keyword evidence="3" id="KW-1185">Reference proteome</keyword>
<dbReference type="AlphaFoldDB" id="A0A443QQC6"/>
<dbReference type="Proteomes" id="UP000285301">
    <property type="component" value="Unassembled WGS sequence"/>
</dbReference>
<evidence type="ECO:0000256" key="1">
    <source>
        <dbReference type="ARBA" id="ARBA00022729"/>
    </source>
</evidence>
<keyword evidence="1" id="KW-0732">Signal</keyword>
<comment type="caution">
    <text evidence="2">The sequence shown here is derived from an EMBL/GenBank/DDBJ whole genome shotgun (WGS) entry which is preliminary data.</text>
</comment>
<protein>
    <submittedName>
        <fullName evidence="2">Uncharacterized protein</fullName>
    </submittedName>
</protein>
<dbReference type="SUPFAM" id="SSF63707">
    <property type="entry name" value="Ganglioside M2 (gm2) activator"/>
    <property type="match status" value="1"/>
</dbReference>
<accession>A0A443QQC6</accession>
<dbReference type="InterPro" id="IPR028996">
    <property type="entry name" value="GM2-AP"/>
</dbReference>
<dbReference type="PANTHER" id="PTHR17357">
    <property type="entry name" value="GM2 GANGLIOSIDE ACTIVATOR PROTEIN"/>
    <property type="match status" value="1"/>
</dbReference>
<evidence type="ECO:0000313" key="3">
    <source>
        <dbReference type="Proteomes" id="UP000285301"/>
    </source>
</evidence>
<dbReference type="Gene3D" id="2.70.220.10">
    <property type="entry name" value="Ganglioside GM2 activator"/>
    <property type="match status" value="1"/>
</dbReference>
<dbReference type="GO" id="GO:0009898">
    <property type="term" value="C:cytoplasmic side of plasma membrane"/>
    <property type="evidence" value="ECO:0007669"/>
    <property type="project" value="TreeGrafter"/>
</dbReference>
<reference evidence="2 3" key="1">
    <citation type="journal article" date="2018" name="Gigascience">
        <title>Genomes of trombidid mites reveal novel predicted allergens and laterally-transferred genes associated with secondary metabolism.</title>
        <authorList>
            <person name="Dong X."/>
            <person name="Chaisiri K."/>
            <person name="Xia D."/>
            <person name="Armstrong S.D."/>
            <person name="Fang Y."/>
            <person name="Donnelly M.J."/>
            <person name="Kadowaki T."/>
            <person name="McGarry J.W."/>
            <person name="Darby A.C."/>
            <person name="Makepeace B.L."/>
        </authorList>
    </citation>
    <scope>NUCLEOTIDE SEQUENCE [LARGE SCALE GENOMIC DNA]</scope>
    <source>
        <strain evidence="2">UoL-WK</strain>
    </source>
</reference>
<dbReference type="GO" id="GO:0006689">
    <property type="term" value="P:ganglioside catabolic process"/>
    <property type="evidence" value="ECO:0007669"/>
    <property type="project" value="InterPro"/>
</dbReference>
<dbReference type="GO" id="GO:0005319">
    <property type="term" value="F:lipid transporter activity"/>
    <property type="evidence" value="ECO:0007669"/>
    <property type="project" value="TreeGrafter"/>
</dbReference>